<feature type="compositionally biased region" description="Gly residues" evidence="1">
    <location>
        <begin position="471"/>
        <end position="481"/>
    </location>
</feature>
<feature type="compositionally biased region" description="Low complexity" evidence="1">
    <location>
        <begin position="704"/>
        <end position="714"/>
    </location>
</feature>
<comment type="caution">
    <text evidence="2">The sequence shown here is derived from an EMBL/GenBank/DDBJ whole genome shotgun (WGS) entry which is preliminary data.</text>
</comment>
<feature type="region of interest" description="Disordered" evidence="1">
    <location>
        <begin position="392"/>
        <end position="440"/>
    </location>
</feature>
<gene>
    <name evidence="2" type="ORF">ACFFH7_31880</name>
</gene>
<evidence type="ECO:0000256" key="1">
    <source>
        <dbReference type="SAM" id="MobiDB-lite"/>
    </source>
</evidence>
<proteinExistence type="predicted"/>
<keyword evidence="3" id="KW-1185">Reference proteome</keyword>
<dbReference type="Gene3D" id="1.10.287.1060">
    <property type="entry name" value="ESAT-6-like"/>
    <property type="match status" value="1"/>
</dbReference>
<feature type="region of interest" description="Disordered" evidence="1">
    <location>
        <begin position="567"/>
        <end position="630"/>
    </location>
</feature>
<evidence type="ECO:0000313" key="3">
    <source>
        <dbReference type="Proteomes" id="UP001589810"/>
    </source>
</evidence>
<feature type="region of interest" description="Disordered" evidence="1">
    <location>
        <begin position="647"/>
        <end position="668"/>
    </location>
</feature>
<feature type="compositionally biased region" description="Gly residues" evidence="1">
    <location>
        <begin position="773"/>
        <end position="782"/>
    </location>
</feature>
<feature type="compositionally biased region" description="Basic and acidic residues" evidence="1">
    <location>
        <begin position="1048"/>
        <end position="1066"/>
    </location>
</feature>
<feature type="region of interest" description="Disordered" evidence="1">
    <location>
        <begin position="462"/>
        <end position="547"/>
    </location>
</feature>
<feature type="compositionally biased region" description="Gly residues" evidence="1">
    <location>
        <begin position="326"/>
        <end position="350"/>
    </location>
</feature>
<reference evidence="2 3" key="1">
    <citation type="submission" date="2024-09" db="EMBL/GenBank/DDBJ databases">
        <authorList>
            <person name="Sun Q."/>
            <person name="Mori K."/>
        </authorList>
    </citation>
    <scope>NUCLEOTIDE SEQUENCE [LARGE SCALE GENOMIC DNA]</scope>
    <source>
        <strain evidence="2 3">TBRC 1432</strain>
    </source>
</reference>
<dbReference type="SUPFAM" id="SSF140453">
    <property type="entry name" value="EsxAB dimer-like"/>
    <property type="match status" value="1"/>
</dbReference>
<feature type="compositionally biased region" description="Gly residues" evidence="1">
    <location>
        <begin position="290"/>
        <end position="313"/>
    </location>
</feature>
<organism evidence="2 3">
    <name type="scientific">Kutzneria chonburiensis</name>
    <dbReference type="NCBI Taxonomy" id="1483604"/>
    <lineage>
        <taxon>Bacteria</taxon>
        <taxon>Bacillati</taxon>
        <taxon>Actinomycetota</taxon>
        <taxon>Actinomycetes</taxon>
        <taxon>Pseudonocardiales</taxon>
        <taxon>Pseudonocardiaceae</taxon>
        <taxon>Kutzneria</taxon>
    </lineage>
</organism>
<feature type="compositionally biased region" description="Low complexity" evidence="1">
    <location>
        <begin position="228"/>
        <end position="239"/>
    </location>
</feature>
<dbReference type="RefSeq" id="WP_273943291.1">
    <property type="nucleotide sequence ID" value="NZ_CP097263.1"/>
</dbReference>
<accession>A0ABV6N0W1</accession>
<protein>
    <submittedName>
        <fullName evidence="2">WXG100 family type VII secretion target</fullName>
    </submittedName>
</protein>
<feature type="compositionally biased region" description="Gly residues" evidence="1">
    <location>
        <begin position="753"/>
        <end position="765"/>
    </location>
</feature>
<dbReference type="EMBL" id="JBHLUD010000011">
    <property type="protein sequence ID" value="MFC0546154.1"/>
    <property type="molecule type" value="Genomic_DNA"/>
</dbReference>
<feature type="compositionally biased region" description="Gly residues" evidence="1">
    <location>
        <begin position="262"/>
        <end position="279"/>
    </location>
</feature>
<feature type="compositionally biased region" description="Gly residues" evidence="1">
    <location>
        <begin position="362"/>
        <end position="371"/>
    </location>
</feature>
<dbReference type="Proteomes" id="UP001589810">
    <property type="component" value="Unassembled WGS sequence"/>
</dbReference>
<feature type="region of interest" description="Disordered" evidence="1">
    <location>
        <begin position="956"/>
        <end position="1074"/>
    </location>
</feature>
<feature type="region of interest" description="Disordered" evidence="1">
    <location>
        <begin position="704"/>
        <end position="793"/>
    </location>
</feature>
<feature type="compositionally biased region" description="Acidic residues" evidence="1">
    <location>
        <begin position="958"/>
        <end position="969"/>
    </location>
</feature>
<feature type="compositionally biased region" description="Gly residues" evidence="1">
    <location>
        <begin position="488"/>
        <end position="506"/>
    </location>
</feature>
<dbReference type="InterPro" id="IPR036689">
    <property type="entry name" value="ESAT-6-like_sf"/>
</dbReference>
<evidence type="ECO:0000313" key="2">
    <source>
        <dbReference type="EMBL" id="MFC0546154.1"/>
    </source>
</evidence>
<feature type="compositionally biased region" description="Gly residues" evidence="1">
    <location>
        <begin position="603"/>
        <end position="616"/>
    </location>
</feature>
<feature type="region of interest" description="Disordered" evidence="1">
    <location>
        <begin position="193"/>
        <end position="371"/>
    </location>
</feature>
<feature type="region of interest" description="Disordered" evidence="1">
    <location>
        <begin position="888"/>
        <end position="918"/>
    </location>
</feature>
<feature type="compositionally biased region" description="Gly residues" evidence="1">
    <location>
        <begin position="422"/>
        <end position="440"/>
    </location>
</feature>
<feature type="compositionally biased region" description="Gly residues" evidence="1">
    <location>
        <begin position="240"/>
        <end position="251"/>
    </location>
</feature>
<name>A0ABV6N0W1_9PSEU</name>
<feature type="compositionally biased region" description="Acidic residues" evidence="1">
    <location>
        <begin position="1025"/>
        <end position="1047"/>
    </location>
</feature>
<sequence length="1074" mass="103320">MADPSETNNNPGEGTPDDFSTWDWHKIMTAIVGYYGSASNSGLSNPQSLKDAANALNYVKGALEMVGQSIRDQADALSYGDDAPWKGEAASAFNTKMYQLSQNIKANAQVLGGDIAADNIPNQVFQNGVRLDTAIQTIHAIDQWYADQALARGASKDKNGYVMVHEDQVIVDMMTNDMRKVITNLSGHYAVTNDGFTAPSPDDLPGPNDGSNFNIPPPPGGGDGGGNNNPFGDGNNNPFGDGGGGGGGGGSDFKPPPVNAFNGGGDGGGSGGGGTGGGSDFKPPPISPFPGGGDGLGGDGLGGGGGGGGGLGGNNLAAIPPPSQFPGGGDGLGGDGLGGGAGGGSGGGGSNFVPPPVSQFPGGLGGSGGGLGNTGLGNSGLGNSGLDGLGKNNDLFNDTSGQDGSGLGNTKFSPPPVSGFPGDTGLGGSGGGGAGGLGDDKLGGAGGGGLDDLKNLANNLEQNAPNQFPGLGDGTGGGLGGANNNQLGAGGMPPMGGMGGGMGGMGQNNPPPKSDASGLLNPTKFPGSLDGDVFDPSTLLHGGDGASGGGGGLSGLDGLKGLEGLDNLTSAGGGGGGGSADLPPVSGFPGSTDVNDPSLTGDHGLGQDGFGDGLGGNEQQLAQAGGGPAGVPGSGMPMSPGMGGMGGGMGNQNQAPPKSDASGLLNPTAFPGGGMADYAGDPSVLLSGGTGAAGGSGSLDGLDNLAGSDGGADLPPVGGFPGSTDVNDPSLAGAGGVHDLGQDGAGDNQQLPAGGGPAGTPGAPGAGMPMSPGMGGMGGGMGNQNQAPPKSDASGLLDPTAFPGGGMADYAGDPSVLLSGGTGAAGGSGTLYGLDGTTPADVTETAAEPTPGMPTMMTPGVAPGQPSSTPAGHRSDASELLATGSGVGESAFAEGHGGHHPGNTEHIGVPSAEPATPPDRVAMVHGNDGAEDFTAWEVGGASSAAVLPWLFGRKGQDGQEDLATDAPVEDNDKWVQGDLRGVPAPADDQAKLATWRPGKIIPGSAEPEPEVSGARSSFHVPDPNAEPEPEPEPDSAVAEGEEPEEEPERTSADLLDRRSDQWDSRGSDVPGVLG</sequence>